<dbReference type="Proteomes" id="UP000243488">
    <property type="component" value="Chromosome"/>
</dbReference>
<dbReference type="KEGG" id="ppha:BVH74_18280"/>
<dbReference type="AlphaFoldDB" id="A0A1V0B9G2"/>
<keyword evidence="2" id="KW-1185">Reference proteome</keyword>
<name>A0A1V0B9G2_9GAMM</name>
<reference evidence="1 2" key="1">
    <citation type="submission" date="2017-03" db="EMBL/GenBank/DDBJ databases">
        <title>Complete genome sequence of the novel DNRA strain Pseudomonas sp. S-6-2 isolated from Chinese polluted river sediment. Journal of Biotechnology.</title>
        <authorList>
            <person name="Li J."/>
            <person name="Xiang F."/>
            <person name="Wang L."/>
            <person name="Xi L."/>
            <person name="Liu J."/>
        </authorList>
    </citation>
    <scope>NUCLEOTIDE SEQUENCE [LARGE SCALE GENOMIC DNA]</scope>
    <source>
        <strain evidence="1 2">S-6-2</strain>
    </source>
</reference>
<evidence type="ECO:0000313" key="1">
    <source>
        <dbReference type="EMBL" id="AQZ96578.1"/>
    </source>
</evidence>
<accession>A0A1V0B9G2</accession>
<dbReference type="EMBL" id="CP020100">
    <property type="protein sequence ID" value="AQZ96578.1"/>
    <property type="molecule type" value="Genomic_DNA"/>
</dbReference>
<gene>
    <name evidence="1" type="ORF">BVH74_18280</name>
</gene>
<sequence length="69" mass="7764">MLLDGQNLRSNGQTVQPLTPRAWAAAIVQLPTLAERRAAMDLVPSHWQALVRTHLTIAWNHPKRNKESS</sequence>
<dbReference type="STRING" id="1931241.BVH74_18280"/>
<proteinExistence type="predicted"/>
<dbReference type="RefSeq" id="WP_080051486.1">
    <property type="nucleotide sequence ID" value="NZ_CP020100.1"/>
</dbReference>
<evidence type="ECO:0000313" key="2">
    <source>
        <dbReference type="Proteomes" id="UP000243488"/>
    </source>
</evidence>
<organism evidence="1 2">
    <name type="scientific">Halopseudomonas phragmitis</name>
    <dbReference type="NCBI Taxonomy" id="1931241"/>
    <lineage>
        <taxon>Bacteria</taxon>
        <taxon>Pseudomonadati</taxon>
        <taxon>Pseudomonadota</taxon>
        <taxon>Gammaproteobacteria</taxon>
        <taxon>Pseudomonadales</taxon>
        <taxon>Pseudomonadaceae</taxon>
        <taxon>Halopseudomonas</taxon>
    </lineage>
</organism>
<protein>
    <submittedName>
        <fullName evidence="1">Uncharacterized protein</fullName>
    </submittedName>
</protein>